<dbReference type="AlphaFoldDB" id="A0A1J1J0P6"/>
<dbReference type="Proteomes" id="UP000183832">
    <property type="component" value="Unassembled WGS sequence"/>
</dbReference>
<gene>
    <name evidence="1" type="ORF">CLUMA_CG019354</name>
</gene>
<dbReference type="EMBL" id="CVRI01000066">
    <property type="protein sequence ID" value="CRL06099.1"/>
    <property type="molecule type" value="Genomic_DNA"/>
</dbReference>
<proteinExistence type="predicted"/>
<sequence length="82" mass="9976">MIRDEATYERVKVKGFIGKCVLLDTFVLILRLRQKKTYEREEKDFRPRFALTLHNHSYNSTLIKLIKFKSWTRSTLKYFEES</sequence>
<evidence type="ECO:0000313" key="1">
    <source>
        <dbReference type="EMBL" id="CRL06099.1"/>
    </source>
</evidence>
<accession>A0A1J1J0P6</accession>
<evidence type="ECO:0000313" key="2">
    <source>
        <dbReference type="Proteomes" id="UP000183832"/>
    </source>
</evidence>
<reference evidence="1 2" key="1">
    <citation type="submission" date="2015-04" db="EMBL/GenBank/DDBJ databases">
        <authorList>
            <person name="Syromyatnikov M.Y."/>
            <person name="Popov V.N."/>
        </authorList>
    </citation>
    <scope>NUCLEOTIDE SEQUENCE [LARGE SCALE GENOMIC DNA]</scope>
</reference>
<name>A0A1J1J0P6_9DIPT</name>
<keyword evidence="2" id="KW-1185">Reference proteome</keyword>
<organism evidence="1 2">
    <name type="scientific">Clunio marinus</name>
    <dbReference type="NCBI Taxonomy" id="568069"/>
    <lineage>
        <taxon>Eukaryota</taxon>
        <taxon>Metazoa</taxon>
        <taxon>Ecdysozoa</taxon>
        <taxon>Arthropoda</taxon>
        <taxon>Hexapoda</taxon>
        <taxon>Insecta</taxon>
        <taxon>Pterygota</taxon>
        <taxon>Neoptera</taxon>
        <taxon>Endopterygota</taxon>
        <taxon>Diptera</taxon>
        <taxon>Nematocera</taxon>
        <taxon>Chironomoidea</taxon>
        <taxon>Chironomidae</taxon>
        <taxon>Clunio</taxon>
    </lineage>
</organism>
<protein>
    <submittedName>
        <fullName evidence="1">CLUMA_CG019354, isoform A</fullName>
    </submittedName>
</protein>